<dbReference type="AlphaFoldDB" id="A0A846ZJ29"/>
<comment type="caution">
    <text evidence="1">The sequence shown here is derived from an EMBL/GenBank/DDBJ whole genome shotgun (WGS) entry which is preliminary data.</text>
</comment>
<dbReference type="RefSeq" id="WP_168184767.1">
    <property type="nucleotide sequence ID" value="NZ_JAAZQD010000001.1"/>
</dbReference>
<sequence length="56" mass="6399">MDTFSIIAFTFALSALAFSVKNHERINKLENKLKDFDVIPREFSSEPTPGKQKPED</sequence>
<reference evidence="1 2" key="1">
    <citation type="journal article" date="2017" name="Int. J. Syst. Evol. Microbiol.">
        <title>Oleiagrimonas citrea sp. nov., a marine bacterium isolated from tidal flat sediment and emended description of the genus Oleiagrimonas Fang et al. 2015 and Oleiagrimonas soli.</title>
        <authorList>
            <person name="Yang S.H."/>
            <person name="Seo H.S."/>
            <person name="Seong C.N."/>
            <person name="Kwon K.K."/>
        </authorList>
    </citation>
    <scope>NUCLEOTIDE SEQUENCE [LARGE SCALE GENOMIC DNA]</scope>
    <source>
        <strain evidence="1 2">MEBiC09124</strain>
    </source>
</reference>
<protein>
    <submittedName>
        <fullName evidence="1">Uncharacterized protein</fullName>
    </submittedName>
</protein>
<keyword evidence="2" id="KW-1185">Reference proteome</keyword>
<name>A0A846ZJ29_9GAMM</name>
<proteinExistence type="predicted"/>
<gene>
    <name evidence="1" type="ORF">HF690_01335</name>
</gene>
<dbReference type="EMBL" id="JAAZQD010000001">
    <property type="protein sequence ID" value="NKZ37593.1"/>
    <property type="molecule type" value="Genomic_DNA"/>
</dbReference>
<evidence type="ECO:0000313" key="1">
    <source>
        <dbReference type="EMBL" id="NKZ37593.1"/>
    </source>
</evidence>
<evidence type="ECO:0000313" key="2">
    <source>
        <dbReference type="Proteomes" id="UP000541636"/>
    </source>
</evidence>
<organism evidence="1 2">
    <name type="scientific">Oleiagrimonas citrea</name>
    <dbReference type="NCBI Taxonomy" id="1665687"/>
    <lineage>
        <taxon>Bacteria</taxon>
        <taxon>Pseudomonadati</taxon>
        <taxon>Pseudomonadota</taxon>
        <taxon>Gammaproteobacteria</taxon>
        <taxon>Lysobacterales</taxon>
        <taxon>Rhodanobacteraceae</taxon>
        <taxon>Oleiagrimonas</taxon>
    </lineage>
</organism>
<accession>A0A846ZJ29</accession>
<dbReference type="Proteomes" id="UP000541636">
    <property type="component" value="Unassembled WGS sequence"/>
</dbReference>